<keyword evidence="3" id="KW-1185">Reference proteome</keyword>
<feature type="region of interest" description="Disordered" evidence="1">
    <location>
        <begin position="256"/>
        <end position="278"/>
    </location>
</feature>
<proteinExistence type="predicted"/>
<evidence type="ECO:0008006" key="4">
    <source>
        <dbReference type="Google" id="ProtNLM"/>
    </source>
</evidence>
<dbReference type="EMBL" id="JAYKXP010000253">
    <property type="protein sequence ID" value="KAK7017497.1"/>
    <property type="molecule type" value="Genomic_DNA"/>
</dbReference>
<feature type="compositionally biased region" description="Basic residues" evidence="1">
    <location>
        <begin position="109"/>
        <end position="126"/>
    </location>
</feature>
<accession>A0AAW0AVN5</accession>
<protein>
    <recommendedName>
        <fullName evidence="4">Prolyl 4-hydroxylase alpha subunit Fe(2+) 2OG dioxygenase domain-containing protein</fullName>
    </recommendedName>
</protein>
<dbReference type="Proteomes" id="UP001383192">
    <property type="component" value="Unassembled WGS sequence"/>
</dbReference>
<organism evidence="2 3">
    <name type="scientific">Paramarasmius palmivorus</name>
    <dbReference type="NCBI Taxonomy" id="297713"/>
    <lineage>
        <taxon>Eukaryota</taxon>
        <taxon>Fungi</taxon>
        <taxon>Dikarya</taxon>
        <taxon>Basidiomycota</taxon>
        <taxon>Agaricomycotina</taxon>
        <taxon>Agaricomycetes</taxon>
        <taxon>Agaricomycetidae</taxon>
        <taxon>Agaricales</taxon>
        <taxon>Marasmiineae</taxon>
        <taxon>Marasmiaceae</taxon>
        <taxon>Paramarasmius</taxon>
    </lineage>
</organism>
<feature type="region of interest" description="Disordered" evidence="1">
    <location>
        <begin position="49"/>
        <end position="129"/>
    </location>
</feature>
<feature type="compositionally biased region" description="Pro residues" evidence="1">
    <location>
        <begin position="58"/>
        <end position="91"/>
    </location>
</feature>
<dbReference type="Gene3D" id="3.60.130.30">
    <property type="match status" value="1"/>
</dbReference>
<evidence type="ECO:0000313" key="3">
    <source>
        <dbReference type="Proteomes" id="UP001383192"/>
    </source>
</evidence>
<name>A0AAW0AVN5_9AGAR</name>
<sequence>MSFLLNIPDSLKHLFDGRKTRSETYFSPYLLATDDNLDARLVEALTAHENSTFDSPLTTPPSTPPPTPLSSPSPSPQPSTVPLPSSEPLPCNPSIHSESSASAEEPHRKNTRRNKKKSHELRKRRRQMTDVLVFAKDPARVKMHKLRHAIISQASPVTEKIQDNHLKPTSSGYLGTQRPLPEKRAYTKAELLAAGYRLHEHNPDASCPILHSETGSVIGLVVPGPSDAESTSAWKDVIQECTDLIEQVRPRCYFKPPRHKPNAAKEDPSPAESPEEERRGTFKYLNYGISYGNGQTQPLMLAQTRKNQQVLDEVRSSACFIRLASFLSAVFLAWAPKLFLYYAQVMASLLATYDHLHLPFSKSVFAAFTINFGPQTVCYPHLDLKNLAYGWCAITALGDYDWRHGGHLVLWDLKLIVEFPPGTTIFIPSALITHSNTAISPGERRYSFTMYTAGGLFRWVEHGFISEKVYNSTLNKAEATAAGRERWSSGFALFSTLTDLKVSAQKATGL</sequence>
<gene>
    <name evidence="2" type="ORF">VNI00_018626</name>
</gene>
<dbReference type="AlphaFoldDB" id="A0AAW0AVN5"/>
<evidence type="ECO:0000313" key="2">
    <source>
        <dbReference type="EMBL" id="KAK7017497.1"/>
    </source>
</evidence>
<comment type="caution">
    <text evidence="2">The sequence shown here is derived from an EMBL/GenBank/DDBJ whole genome shotgun (WGS) entry which is preliminary data.</text>
</comment>
<reference evidence="2 3" key="1">
    <citation type="submission" date="2024-01" db="EMBL/GenBank/DDBJ databases">
        <title>A draft genome for a cacao thread blight-causing isolate of Paramarasmius palmivorus.</title>
        <authorList>
            <person name="Baruah I.K."/>
            <person name="Bukari Y."/>
            <person name="Amoako-Attah I."/>
            <person name="Meinhardt L.W."/>
            <person name="Bailey B.A."/>
            <person name="Cohen S.P."/>
        </authorList>
    </citation>
    <scope>NUCLEOTIDE SEQUENCE [LARGE SCALE GENOMIC DNA]</scope>
    <source>
        <strain evidence="2 3">GH-12</strain>
    </source>
</reference>
<evidence type="ECO:0000256" key="1">
    <source>
        <dbReference type="SAM" id="MobiDB-lite"/>
    </source>
</evidence>